<gene>
    <name evidence="1" type="ORF">E5986_02515</name>
</gene>
<evidence type="ECO:0000313" key="1">
    <source>
        <dbReference type="EMBL" id="THG38311.1"/>
    </source>
</evidence>
<accession>A0A4S4G642</accession>
<reference evidence="1 2" key="1">
    <citation type="submission" date="2019-04" db="EMBL/GenBank/DDBJ databases">
        <title>Microbes associate with the intestines of laboratory mice.</title>
        <authorList>
            <person name="Navarre W."/>
            <person name="Wong E."/>
            <person name="Huang K.C."/>
            <person name="Tropini C."/>
            <person name="Ng K."/>
            <person name="Yu B."/>
        </authorList>
    </citation>
    <scope>NUCLEOTIDE SEQUENCE [LARGE SCALE GENOMIC DNA]</scope>
    <source>
        <strain evidence="1 2">NM80_B27</strain>
    </source>
</reference>
<dbReference type="AlphaFoldDB" id="A0A4S4G642"/>
<organism evidence="1 2">
    <name type="scientific">Adlercreutzia caecimuris</name>
    <dbReference type="NCBI Taxonomy" id="671266"/>
    <lineage>
        <taxon>Bacteria</taxon>
        <taxon>Bacillati</taxon>
        <taxon>Actinomycetota</taxon>
        <taxon>Coriobacteriia</taxon>
        <taxon>Eggerthellales</taxon>
        <taxon>Eggerthellaceae</taxon>
        <taxon>Adlercreutzia</taxon>
    </lineage>
</organism>
<dbReference type="EMBL" id="SSTJ01000002">
    <property type="protein sequence ID" value="THG38311.1"/>
    <property type="molecule type" value="Genomic_DNA"/>
</dbReference>
<name>A0A4S4G642_9ACTN</name>
<proteinExistence type="predicted"/>
<dbReference type="RefSeq" id="WP_136433039.1">
    <property type="nucleotide sequence ID" value="NZ_SSTJ01000002.1"/>
</dbReference>
<sequence>MITTMNGFLLDENSGEFEDDGRKISFHNARFYDTDDKKLVKVTIPEPHNALPEPQVNCVIVLKVNAGEKFCKLVYDSYEL</sequence>
<comment type="caution">
    <text evidence="1">The sequence shown here is derived from an EMBL/GenBank/DDBJ whole genome shotgun (WGS) entry which is preliminary data.</text>
</comment>
<evidence type="ECO:0000313" key="2">
    <source>
        <dbReference type="Proteomes" id="UP000308978"/>
    </source>
</evidence>
<dbReference type="Proteomes" id="UP000308978">
    <property type="component" value="Unassembled WGS sequence"/>
</dbReference>
<protein>
    <submittedName>
        <fullName evidence="1">Uncharacterized protein</fullName>
    </submittedName>
</protein>